<sequence length="348" mass="39405">MTAEGYGTSIVVEPPITPIYDVGYLFSTQKVRKELKVTNRGQRHHQLLWTSTRTTRNISKPSPQSLTSEHLVSHPLEHQHLWLLEQVAKCTARVVDGLLFLSNRSYLEKEGLDMMGYFWRLLEDTLCSGGGLQYGETCFQEIVEFVESGVCSIQTISTPVSPSPQTVREEFFCFAIIEYVGKKQCILTSRVVAHFIEPLVITSKPQLNFRIDVQSEKDFPRKEDVEMNNLSELPLTIDFQSDFPFLIVDKEGQLATKCIKHLDRKSSTIVTVSFDPSYTTGLYSRLTLGYLHYQYKEHPQTSGAELSEMVQCGVKQTRVMTLQTGSLAVRHEADQSDDSADREFSSAA</sequence>
<keyword evidence="2" id="KW-1185">Reference proteome</keyword>
<dbReference type="PANTHER" id="PTHR23053:SF0">
    <property type="entry name" value="HYDROCEPHALUS-INDUCING PROTEIN HOMOLOG"/>
    <property type="match status" value="1"/>
</dbReference>
<dbReference type="PANTHER" id="PTHR23053">
    <property type="entry name" value="DLEC1 DELETED IN LUNG AND ESOPHAGEAL CANCER 1"/>
    <property type="match status" value="1"/>
</dbReference>
<evidence type="ECO:0000313" key="2">
    <source>
        <dbReference type="Proteomes" id="UP001153148"/>
    </source>
</evidence>
<reference evidence="1" key="1">
    <citation type="submission" date="2021-03" db="EMBL/GenBank/DDBJ databases">
        <authorList>
            <person name="Tran Van P."/>
        </authorList>
    </citation>
    <scope>NUCLEOTIDE SEQUENCE</scope>
</reference>
<accession>A0ABN7NTZ8</accession>
<protein>
    <submittedName>
        <fullName evidence="1">Uncharacterized protein</fullName>
    </submittedName>
</protein>
<dbReference type="Proteomes" id="UP001153148">
    <property type="component" value="Unassembled WGS sequence"/>
</dbReference>
<gene>
    <name evidence="1" type="ORF">TPAB3V08_LOCUS4055</name>
</gene>
<dbReference type="InterPro" id="IPR033305">
    <property type="entry name" value="Hydin-like"/>
</dbReference>
<organism evidence="1 2">
    <name type="scientific">Timema podura</name>
    <name type="common">Walking stick</name>
    <dbReference type="NCBI Taxonomy" id="61482"/>
    <lineage>
        <taxon>Eukaryota</taxon>
        <taxon>Metazoa</taxon>
        <taxon>Ecdysozoa</taxon>
        <taxon>Arthropoda</taxon>
        <taxon>Hexapoda</taxon>
        <taxon>Insecta</taxon>
        <taxon>Pterygota</taxon>
        <taxon>Neoptera</taxon>
        <taxon>Polyneoptera</taxon>
        <taxon>Phasmatodea</taxon>
        <taxon>Timematodea</taxon>
        <taxon>Timematoidea</taxon>
        <taxon>Timematidae</taxon>
        <taxon>Timema</taxon>
    </lineage>
</organism>
<name>A0ABN7NTZ8_TIMPD</name>
<evidence type="ECO:0000313" key="1">
    <source>
        <dbReference type="EMBL" id="CAG2057073.1"/>
    </source>
</evidence>
<proteinExistence type="predicted"/>
<dbReference type="EMBL" id="CAJPIN010004815">
    <property type="protein sequence ID" value="CAG2057073.1"/>
    <property type="molecule type" value="Genomic_DNA"/>
</dbReference>
<comment type="caution">
    <text evidence="1">The sequence shown here is derived from an EMBL/GenBank/DDBJ whole genome shotgun (WGS) entry which is preliminary data.</text>
</comment>